<dbReference type="EMBL" id="BAAAUV010000036">
    <property type="protein sequence ID" value="GAA3238897.1"/>
    <property type="molecule type" value="Genomic_DNA"/>
</dbReference>
<comment type="caution">
    <text evidence="2">The sequence shown here is derived from an EMBL/GenBank/DDBJ whole genome shotgun (WGS) entry which is preliminary data.</text>
</comment>
<feature type="transmembrane region" description="Helical" evidence="1">
    <location>
        <begin position="243"/>
        <end position="264"/>
    </location>
</feature>
<feature type="transmembrane region" description="Helical" evidence="1">
    <location>
        <begin position="30"/>
        <end position="54"/>
    </location>
</feature>
<evidence type="ECO:0000313" key="2">
    <source>
        <dbReference type="EMBL" id="GAA3238897.1"/>
    </source>
</evidence>
<evidence type="ECO:0000313" key="3">
    <source>
        <dbReference type="Proteomes" id="UP001501237"/>
    </source>
</evidence>
<feature type="transmembrane region" description="Helical" evidence="1">
    <location>
        <begin position="487"/>
        <end position="505"/>
    </location>
</feature>
<keyword evidence="1" id="KW-1133">Transmembrane helix</keyword>
<keyword evidence="3" id="KW-1185">Reference proteome</keyword>
<accession>A0ABP6QMD0</accession>
<feature type="transmembrane region" description="Helical" evidence="1">
    <location>
        <begin position="285"/>
        <end position="302"/>
    </location>
</feature>
<sequence length="668" mass="71920">MLARLTVAPALLVVAWLVVSLPLLLLGEYTIGVSLALFVPAAVVALSIGCNGAVRRPQFDLGEGWQAWFSLAATLTVTIVFFAFQLEYNSEQLIVRRDPATYAQFAAWLQDHGSLPISKSLAAFGGPDPALRFDSPGFYDEPGGIVPQFMAGLPLLLALGGWIGGTAGMLGMAPLLGAGAVLSFGGLTARLVGPAWAPVGALAFALSWPLMFVSRSTFSESAALVLLLGALCLMHDVRDLKEGRARAFLAGLAFGLVVLVRIDGLRDILPVLVFSGLLFARRRRTGLPLFAGLALGVGAGLYEGFTLSEPYFRYLSGSLRPLLYLSALALLGTGLMVLLLRLRGEWFSRAGDRIARGWLPDVAAVLTVLLMIGFALRPYVQTVRRIPVSAEDRFNAGYIEYLQGILHLPIDGSRQYTELSLYWVVWYLGIPALLLATFGAALLLRRLLRRGSPEWLLPFAVITLTTVATLVRPGITPDHPWASRRLVSIVIPGVLLFAVWTVAWATRRIRRLGYGRTVTAVFGFAGAFVLAAPIAYGSGGLMFKAVDQGEASAVRELCRSLGQGASVLIVERVTADRFSPVVRNSCGLPTARVDGSSTEDVRRISDRITKLGRRPVVLGASSADVVPFGTPSQVVDLHSRQDGHALDSRPKSTWSLTMTVWMAQPLMG</sequence>
<feature type="transmembrane region" description="Helical" evidence="1">
    <location>
        <begin position="456"/>
        <end position="475"/>
    </location>
</feature>
<proteinExistence type="predicted"/>
<feature type="transmembrane region" description="Helical" evidence="1">
    <location>
        <begin position="517"/>
        <end position="536"/>
    </location>
</feature>
<feature type="transmembrane region" description="Helical" evidence="1">
    <location>
        <begin position="362"/>
        <end position="380"/>
    </location>
</feature>
<feature type="transmembrane region" description="Helical" evidence="1">
    <location>
        <begin position="195"/>
        <end position="214"/>
    </location>
</feature>
<feature type="transmembrane region" description="Helical" evidence="1">
    <location>
        <begin position="66"/>
        <end position="86"/>
    </location>
</feature>
<feature type="transmembrane region" description="Helical" evidence="1">
    <location>
        <begin position="322"/>
        <end position="342"/>
    </location>
</feature>
<keyword evidence="1" id="KW-0812">Transmembrane</keyword>
<organism evidence="2 3">
    <name type="scientific">Actinocorallia longicatena</name>
    <dbReference type="NCBI Taxonomy" id="111803"/>
    <lineage>
        <taxon>Bacteria</taxon>
        <taxon>Bacillati</taxon>
        <taxon>Actinomycetota</taxon>
        <taxon>Actinomycetes</taxon>
        <taxon>Streptosporangiales</taxon>
        <taxon>Thermomonosporaceae</taxon>
        <taxon>Actinocorallia</taxon>
    </lineage>
</organism>
<protein>
    <recommendedName>
        <fullName evidence="4">Glycosyltransferase RgtA/B/C/D-like domain-containing protein</fullName>
    </recommendedName>
</protein>
<feature type="transmembrane region" description="Helical" evidence="1">
    <location>
        <begin position="221"/>
        <end position="237"/>
    </location>
</feature>
<dbReference type="Proteomes" id="UP001501237">
    <property type="component" value="Unassembled WGS sequence"/>
</dbReference>
<name>A0ABP6QMD0_9ACTN</name>
<keyword evidence="1" id="KW-0472">Membrane</keyword>
<reference evidence="3" key="1">
    <citation type="journal article" date="2019" name="Int. J. Syst. Evol. Microbiol.">
        <title>The Global Catalogue of Microorganisms (GCM) 10K type strain sequencing project: providing services to taxonomists for standard genome sequencing and annotation.</title>
        <authorList>
            <consortium name="The Broad Institute Genomics Platform"/>
            <consortium name="The Broad Institute Genome Sequencing Center for Infectious Disease"/>
            <person name="Wu L."/>
            <person name="Ma J."/>
        </authorList>
    </citation>
    <scope>NUCLEOTIDE SEQUENCE [LARGE SCALE GENOMIC DNA]</scope>
    <source>
        <strain evidence="3">JCM 9377</strain>
    </source>
</reference>
<feature type="transmembrane region" description="Helical" evidence="1">
    <location>
        <begin position="421"/>
        <end position="444"/>
    </location>
</feature>
<evidence type="ECO:0000256" key="1">
    <source>
        <dbReference type="SAM" id="Phobius"/>
    </source>
</evidence>
<evidence type="ECO:0008006" key="4">
    <source>
        <dbReference type="Google" id="ProtNLM"/>
    </source>
</evidence>
<gene>
    <name evidence="2" type="ORF">GCM10010468_74730</name>
</gene>